<evidence type="ECO:0000313" key="3">
    <source>
        <dbReference type="Proteomes" id="UP000297890"/>
    </source>
</evidence>
<feature type="transmembrane region" description="Helical" evidence="1">
    <location>
        <begin position="231"/>
        <end position="254"/>
    </location>
</feature>
<dbReference type="OrthoDB" id="184526at2"/>
<sequence length="269" mass="30543">MTTLTHSQGARTGLWQRIARMAGIPDDESRAPQVPWRLAVVGTLLVGLVLGIYRWYQQTHSFTVGLDYFEQDFQTYWMRLFYIQMTIITLVGVIGVPLLWFTRPATPSMTERQELRLYYGILAFAAVASVIVVAALGLFVEADAAWHQVTIRDTDFTPTHIALFYFVIPASLVAGVLGFIWLHTRVPYFVNRVSMPLALMVSGFLLIMPNLGLNEWGHTFFYAEELFAAPIHWGFVFLGWALFAIGGFVIQLIIRIRELTRIDAPQAIR</sequence>
<dbReference type="InterPro" id="IPR023349">
    <property type="entry name" value="NH3_CH4_mOase_C_sf"/>
</dbReference>
<reference evidence="2 3" key="1">
    <citation type="journal article" date="2019" name="ISME J.">
        <title>Candidatus Macondimonas diazotrophica, a novel gammaproteobacterial genus dominating crude-oil-contaminated coastal sediments.</title>
        <authorList>
            <person name="Karthikeyan S."/>
            <person name="Konstantinidis K."/>
        </authorList>
    </citation>
    <scope>NUCLEOTIDE SEQUENCE [LARGE SCALE GENOMIC DNA]</scope>
    <source>
        <strain evidence="2 3">KTK01</strain>
    </source>
</reference>
<organism evidence="2 3">
    <name type="scientific">Candidatus Macondimonas diazotrophica</name>
    <dbReference type="NCBI Taxonomy" id="2305248"/>
    <lineage>
        <taxon>Bacteria</taxon>
        <taxon>Pseudomonadati</taxon>
        <taxon>Pseudomonadota</taxon>
        <taxon>Gammaproteobacteria</taxon>
        <taxon>Chromatiales</taxon>
        <taxon>Ectothiorhodospiraceae</taxon>
        <taxon>Candidatus Macondimonas</taxon>
    </lineage>
</organism>
<keyword evidence="1" id="KW-0472">Membrane</keyword>
<dbReference type="GO" id="GO:0004497">
    <property type="term" value="F:monooxygenase activity"/>
    <property type="evidence" value="ECO:0007669"/>
    <property type="project" value="UniProtKB-KW"/>
</dbReference>
<proteinExistence type="predicted"/>
<keyword evidence="2" id="KW-0503">Monooxygenase</keyword>
<name>A0A4Z0FAN4_9GAMM</name>
<feature type="transmembrane region" description="Helical" evidence="1">
    <location>
        <begin position="193"/>
        <end position="211"/>
    </location>
</feature>
<dbReference type="EMBL" id="SRIO01000006">
    <property type="protein sequence ID" value="TFZ82822.1"/>
    <property type="molecule type" value="Genomic_DNA"/>
</dbReference>
<dbReference type="Pfam" id="PF04896">
    <property type="entry name" value="AmoC"/>
    <property type="match status" value="1"/>
</dbReference>
<evidence type="ECO:0000313" key="2">
    <source>
        <dbReference type="EMBL" id="TFZ82822.1"/>
    </source>
</evidence>
<feature type="transmembrane region" description="Helical" evidence="1">
    <location>
        <begin position="76"/>
        <end position="101"/>
    </location>
</feature>
<dbReference type="CDD" id="cd19412">
    <property type="entry name" value="pMMO-AMO_C"/>
    <property type="match status" value="1"/>
</dbReference>
<keyword evidence="2" id="KW-0560">Oxidoreductase</keyword>
<dbReference type="RefSeq" id="WP_135281492.1">
    <property type="nucleotide sequence ID" value="NZ_SRIO01000006.1"/>
</dbReference>
<feature type="transmembrane region" description="Helical" evidence="1">
    <location>
        <begin position="38"/>
        <end position="56"/>
    </location>
</feature>
<feature type="transmembrane region" description="Helical" evidence="1">
    <location>
        <begin position="117"/>
        <end position="140"/>
    </location>
</feature>
<accession>A0A4Z0FAN4</accession>
<comment type="caution">
    <text evidence="2">The sequence shown here is derived from an EMBL/GenBank/DDBJ whole genome shotgun (WGS) entry which is preliminary data.</text>
</comment>
<keyword evidence="1" id="KW-0812">Transmembrane</keyword>
<dbReference type="Proteomes" id="UP000297890">
    <property type="component" value="Unassembled WGS sequence"/>
</dbReference>
<keyword evidence="3" id="KW-1185">Reference proteome</keyword>
<dbReference type="AlphaFoldDB" id="A0A4Z0FAN4"/>
<keyword evidence="1" id="KW-1133">Transmembrane helix</keyword>
<protein>
    <submittedName>
        <fullName evidence="2">Methane monooxygenase/ammonia monooxygenase subunit C</fullName>
    </submittedName>
</protein>
<evidence type="ECO:0000256" key="1">
    <source>
        <dbReference type="SAM" id="Phobius"/>
    </source>
</evidence>
<dbReference type="Gene3D" id="1.20.1050.50">
    <property type="entry name" value="Particulate methane monooxygenase subunit c2. Chain: C"/>
    <property type="match status" value="1"/>
</dbReference>
<gene>
    <name evidence="2" type="ORF">E4680_05960</name>
</gene>
<dbReference type="InterPro" id="IPR006980">
    <property type="entry name" value="NH3_CH4_mOase_C"/>
</dbReference>
<feature type="transmembrane region" description="Helical" evidence="1">
    <location>
        <begin position="160"/>
        <end position="181"/>
    </location>
</feature>